<dbReference type="AlphaFoldDB" id="A0AAE1ACD9"/>
<keyword evidence="3" id="KW-1185">Reference proteome</keyword>
<accession>A0AAE1ACD9</accession>
<dbReference type="EMBL" id="JAWDGP010002177">
    <property type="protein sequence ID" value="KAK3785002.1"/>
    <property type="molecule type" value="Genomic_DNA"/>
</dbReference>
<evidence type="ECO:0000313" key="3">
    <source>
        <dbReference type="Proteomes" id="UP001283361"/>
    </source>
</evidence>
<evidence type="ECO:0000256" key="1">
    <source>
        <dbReference type="SAM" id="MobiDB-lite"/>
    </source>
</evidence>
<dbReference type="Proteomes" id="UP001283361">
    <property type="component" value="Unassembled WGS sequence"/>
</dbReference>
<proteinExistence type="predicted"/>
<organism evidence="2 3">
    <name type="scientific">Elysia crispata</name>
    <name type="common">lettuce slug</name>
    <dbReference type="NCBI Taxonomy" id="231223"/>
    <lineage>
        <taxon>Eukaryota</taxon>
        <taxon>Metazoa</taxon>
        <taxon>Spiralia</taxon>
        <taxon>Lophotrochozoa</taxon>
        <taxon>Mollusca</taxon>
        <taxon>Gastropoda</taxon>
        <taxon>Heterobranchia</taxon>
        <taxon>Euthyneura</taxon>
        <taxon>Panpulmonata</taxon>
        <taxon>Sacoglossa</taxon>
        <taxon>Placobranchoidea</taxon>
        <taxon>Plakobranchidae</taxon>
        <taxon>Elysia</taxon>
    </lineage>
</organism>
<evidence type="ECO:0000313" key="2">
    <source>
        <dbReference type="EMBL" id="KAK3785002.1"/>
    </source>
</evidence>
<sequence>MTKLEQCVTVVCNRFIDEGLGQKSIKFMWYKQGRTFYSKLEPRPLPVDSRQGKPRPGGGLYLRHQETPRRTSRSLTAAADVAAAVLSSDRIHDTPLADKIRPVGHSVECSSLELSPSAYLSALIFELSAG</sequence>
<feature type="region of interest" description="Disordered" evidence="1">
    <location>
        <begin position="41"/>
        <end position="74"/>
    </location>
</feature>
<protein>
    <submittedName>
        <fullName evidence="2">Uncharacterized protein</fullName>
    </submittedName>
</protein>
<gene>
    <name evidence="2" type="ORF">RRG08_037954</name>
</gene>
<reference evidence="2" key="1">
    <citation type="journal article" date="2023" name="G3 (Bethesda)">
        <title>A reference genome for the long-term kleptoplast-retaining sea slug Elysia crispata morphotype clarki.</title>
        <authorList>
            <person name="Eastman K.E."/>
            <person name="Pendleton A.L."/>
            <person name="Shaikh M.A."/>
            <person name="Suttiyut T."/>
            <person name="Ogas R."/>
            <person name="Tomko P."/>
            <person name="Gavelis G."/>
            <person name="Widhalm J.R."/>
            <person name="Wisecaver J.H."/>
        </authorList>
    </citation>
    <scope>NUCLEOTIDE SEQUENCE</scope>
    <source>
        <strain evidence="2">ECLA1</strain>
    </source>
</reference>
<name>A0AAE1ACD9_9GAST</name>
<comment type="caution">
    <text evidence="2">The sequence shown here is derived from an EMBL/GenBank/DDBJ whole genome shotgun (WGS) entry which is preliminary data.</text>
</comment>